<accession>A0A381VV43</accession>
<evidence type="ECO:0000313" key="1">
    <source>
        <dbReference type="EMBL" id="SVA44160.1"/>
    </source>
</evidence>
<dbReference type="Gene3D" id="3.40.1440.10">
    <property type="entry name" value="GIY-YIG endonuclease"/>
    <property type="match status" value="1"/>
</dbReference>
<dbReference type="InterPro" id="IPR035901">
    <property type="entry name" value="GIY-YIG_endonuc_sf"/>
</dbReference>
<sequence>MEDFTKGKIYKIINFTDKQIYVGSTVYSLSERMMCHIFKYKWWKSGRTKQYCSSFVLFENRGFDNCKMVLLEIFSCTNRTELSIREEFHRQKNIERVNKRACYQTRIGARKKHMNIYIEI</sequence>
<gene>
    <name evidence="1" type="ORF">METZ01_LOCUS97014</name>
</gene>
<dbReference type="EMBL" id="UINC01009876">
    <property type="protein sequence ID" value="SVA44160.1"/>
    <property type="molecule type" value="Genomic_DNA"/>
</dbReference>
<name>A0A381VV43_9ZZZZ</name>
<protein>
    <submittedName>
        <fullName evidence="1">Uncharacterized protein</fullName>
    </submittedName>
</protein>
<dbReference type="AlphaFoldDB" id="A0A381VV43"/>
<proteinExistence type="predicted"/>
<dbReference type="SUPFAM" id="SSF82771">
    <property type="entry name" value="GIY-YIG endonuclease"/>
    <property type="match status" value="1"/>
</dbReference>
<organism evidence="1">
    <name type="scientific">marine metagenome</name>
    <dbReference type="NCBI Taxonomy" id="408172"/>
    <lineage>
        <taxon>unclassified sequences</taxon>
        <taxon>metagenomes</taxon>
        <taxon>ecological metagenomes</taxon>
    </lineage>
</organism>
<reference evidence="1" key="1">
    <citation type="submission" date="2018-05" db="EMBL/GenBank/DDBJ databases">
        <authorList>
            <person name="Lanie J.A."/>
            <person name="Ng W.-L."/>
            <person name="Kazmierczak K.M."/>
            <person name="Andrzejewski T.M."/>
            <person name="Davidsen T.M."/>
            <person name="Wayne K.J."/>
            <person name="Tettelin H."/>
            <person name="Glass J.I."/>
            <person name="Rusch D."/>
            <person name="Podicherti R."/>
            <person name="Tsui H.-C.T."/>
            <person name="Winkler M.E."/>
        </authorList>
    </citation>
    <scope>NUCLEOTIDE SEQUENCE</scope>
</reference>